<dbReference type="RefSeq" id="WP_345206445.1">
    <property type="nucleotide sequence ID" value="NZ_BAABGM010000015.1"/>
</dbReference>
<dbReference type="Proteomes" id="UP001500945">
    <property type="component" value="Unassembled WGS sequence"/>
</dbReference>
<reference evidence="9" key="1">
    <citation type="journal article" date="2019" name="Int. J. Syst. Evol. Microbiol.">
        <title>The Global Catalogue of Microorganisms (GCM) 10K type strain sequencing project: providing services to taxonomists for standard genome sequencing and annotation.</title>
        <authorList>
            <consortium name="The Broad Institute Genomics Platform"/>
            <consortium name="The Broad Institute Genome Sequencing Center for Infectious Disease"/>
            <person name="Wu L."/>
            <person name="Ma J."/>
        </authorList>
    </citation>
    <scope>NUCLEOTIDE SEQUENCE [LARGE SCALE GENOMIC DNA]</scope>
    <source>
        <strain evidence="9">JCM 17809</strain>
    </source>
</reference>
<dbReference type="SUPFAM" id="SSF52540">
    <property type="entry name" value="P-loop containing nucleoside triphosphate hydrolases"/>
    <property type="match status" value="1"/>
</dbReference>
<sequence>MSPLRMGSARGAVVGTEELSAAATALAAAVDAGGEQLPSAERERADAVVAKVGERTALVGDHTVVALAGATGSGKSSLFNALVGHDVATVGVRRPTTSTPTAAIWGEAPAGELLDWLGVGARHLVAHEAGGGDAGPGPDAGPGSDAGTGPRGPGSGRPGAGGALGSLDGLVLLDLPDFDSRETGHRTEAERVLELVDLFVWVTDPQKYADARLHDDYVAVLATHEAVTMVVLNQADRLSPDEVSQCRADLVRLMERDGVPRATVLATSVTTGAGLDELRQRLANAVAGRTMARARLAGDVRAAAGALGEHVADTEPTVDEPARAELLDALARSAGVPTVVEAVARDYRMEAASRTGWPFTRWVQGLRPRPLRRLRLDGRDIRVSDSDVRSVLGRSSLPPPSPAARSAVDIATRRLADRAGEGLPTPWAEAVEQAAAPPGAALGDALDRAVVGTSLHARAPLWWGAVGTAQLVLALAAVAGLLWLGLYVLLGWLQLDGVVGAPPTWGVLPVPLVLLVGGLLLGLLLALVSRWLARIGARRRARVMDKRLRASIDGVAREEIVLPVERVLERHAATRVALSRAAAV</sequence>
<dbReference type="PANTHER" id="PTHR42698:SF1">
    <property type="entry name" value="GTPASE ERA, MITOCHONDRIAL"/>
    <property type="match status" value="1"/>
</dbReference>
<feature type="domain" description="G" evidence="7">
    <location>
        <begin position="65"/>
        <end position="208"/>
    </location>
</feature>
<comment type="subcellular location">
    <subcellularLocation>
        <location evidence="1">Cell membrane</location>
        <topology evidence="1">Multi-pass membrane protein</topology>
    </subcellularLocation>
</comment>
<keyword evidence="2 6" id="KW-0812">Transmembrane</keyword>
<evidence type="ECO:0000313" key="9">
    <source>
        <dbReference type="Proteomes" id="UP001500945"/>
    </source>
</evidence>
<dbReference type="InterPro" id="IPR036640">
    <property type="entry name" value="ABC1_TM_sf"/>
</dbReference>
<dbReference type="PANTHER" id="PTHR42698">
    <property type="entry name" value="GTPASE ERA"/>
    <property type="match status" value="1"/>
</dbReference>
<name>A0ABP8KJM9_9MICO</name>
<dbReference type="EMBL" id="BAABGM010000015">
    <property type="protein sequence ID" value="GAA4408128.1"/>
    <property type="molecule type" value="Genomic_DNA"/>
</dbReference>
<keyword evidence="3 6" id="KW-1133">Transmembrane helix</keyword>
<evidence type="ECO:0000256" key="6">
    <source>
        <dbReference type="SAM" id="Phobius"/>
    </source>
</evidence>
<dbReference type="InterPro" id="IPR006073">
    <property type="entry name" value="GTP-bd"/>
</dbReference>
<gene>
    <name evidence="8" type="ORF">GCM10023168_25040</name>
</gene>
<protein>
    <submittedName>
        <fullName evidence="8">50S ribosome-binding GTPase</fullName>
    </submittedName>
</protein>
<keyword evidence="9" id="KW-1185">Reference proteome</keyword>
<evidence type="ECO:0000259" key="7">
    <source>
        <dbReference type="Pfam" id="PF01926"/>
    </source>
</evidence>
<dbReference type="SUPFAM" id="SSF90123">
    <property type="entry name" value="ABC transporter transmembrane region"/>
    <property type="match status" value="1"/>
</dbReference>
<feature type="compositionally biased region" description="Gly residues" evidence="5">
    <location>
        <begin position="129"/>
        <end position="161"/>
    </location>
</feature>
<dbReference type="Gene3D" id="3.40.50.300">
    <property type="entry name" value="P-loop containing nucleotide triphosphate hydrolases"/>
    <property type="match status" value="1"/>
</dbReference>
<feature type="transmembrane region" description="Helical" evidence="6">
    <location>
        <begin position="510"/>
        <end position="533"/>
    </location>
</feature>
<comment type="caution">
    <text evidence="8">The sequence shown here is derived from an EMBL/GenBank/DDBJ whole genome shotgun (WGS) entry which is preliminary data.</text>
</comment>
<evidence type="ECO:0000256" key="3">
    <source>
        <dbReference type="ARBA" id="ARBA00022989"/>
    </source>
</evidence>
<feature type="transmembrane region" description="Helical" evidence="6">
    <location>
        <begin position="461"/>
        <end position="490"/>
    </location>
</feature>
<proteinExistence type="predicted"/>
<dbReference type="InterPro" id="IPR027417">
    <property type="entry name" value="P-loop_NTPase"/>
</dbReference>
<keyword evidence="4 6" id="KW-0472">Membrane</keyword>
<accession>A0ABP8KJM9</accession>
<feature type="region of interest" description="Disordered" evidence="5">
    <location>
        <begin position="127"/>
        <end position="161"/>
    </location>
</feature>
<organism evidence="8 9">
    <name type="scientific">Fodinibacter luteus</name>
    <dbReference type="NCBI Taxonomy" id="552064"/>
    <lineage>
        <taxon>Bacteria</taxon>
        <taxon>Bacillati</taxon>
        <taxon>Actinomycetota</taxon>
        <taxon>Actinomycetes</taxon>
        <taxon>Micrococcales</taxon>
        <taxon>Intrasporangiaceae</taxon>
        <taxon>Fodinibacter (ex Wang et al. 2009)</taxon>
    </lineage>
</organism>
<evidence type="ECO:0000256" key="2">
    <source>
        <dbReference type="ARBA" id="ARBA00022692"/>
    </source>
</evidence>
<dbReference type="Pfam" id="PF01926">
    <property type="entry name" value="MMR_HSR1"/>
    <property type="match status" value="1"/>
</dbReference>
<evidence type="ECO:0000256" key="5">
    <source>
        <dbReference type="SAM" id="MobiDB-lite"/>
    </source>
</evidence>
<evidence type="ECO:0000313" key="8">
    <source>
        <dbReference type="EMBL" id="GAA4408128.1"/>
    </source>
</evidence>
<evidence type="ECO:0000256" key="1">
    <source>
        <dbReference type="ARBA" id="ARBA00004651"/>
    </source>
</evidence>
<dbReference type="InterPro" id="IPR005662">
    <property type="entry name" value="GTPase_Era-like"/>
</dbReference>
<evidence type="ECO:0000256" key="4">
    <source>
        <dbReference type="ARBA" id="ARBA00023136"/>
    </source>
</evidence>